<protein>
    <submittedName>
        <fullName evidence="2">SDR family oxidoreductase</fullName>
    </submittedName>
</protein>
<dbReference type="PANTHER" id="PTHR42760">
    <property type="entry name" value="SHORT-CHAIN DEHYDROGENASES/REDUCTASES FAMILY MEMBER"/>
    <property type="match status" value="1"/>
</dbReference>
<evidence type="ECO:0000256" key="1">
    <source>
        <dbReference type="ARBA" id="ARBA00006484"/>
    </source>
</evidence>
<name>A0ABT0ZZQ3_9PSEU</name>
<sequence>MTGRSAVVLGAGSVIGRAIALTVAQLGASVAAVDRDPLAVARTALLVEPPGDVRDYEADVADAAGFDVVRREIEIEIGVPHIVVEVTGAADAVTGPAVRAFLDGMVRRGRGGRIVLVRGVGAGHGDRDAAVGLTTSLAGELAGDGILVNCVCAGPTDTPLLAAQPRWVRQRLEREIPLRRLAHPDEIAAAVAFFASDRASFVTGQVLSVSGGLTMAR</sequence>
<dbReference type="PANTHER" id="PTHR42760:SF129">
    <property type="entry name" value="OXIDOREDUCTASE"/>
    <property type="match status" value="1"/>
</dbReference>
<dbReference type="SUPFAM" id="SSF51735">
    <property type="entry name" value="NAD(P)-binding Rossmann-fold domains"/>
    <property type="match status" value="1"/>
</dbReference>
<proteinExistence type="inferred from homology"/>
<dbReference type="InterPro" id="IPR002347">
    <property type="entry name" value="SDR_fam"/>
</dbReference>
<comment type="similarity">
    <text evidence="1">Belongs to the short-chain dehydrogenases/reductases (SDR) family.</text>
</comment>
<dbReference type="InterPro" id="IPR036291">
    <property type="entry name" value="NAD(P)-bd_dom_sf"/>
</dbReference>
<accession>A0ABT0ZZQ3</accession>
<dbReference type="PRINTS" id="PR00081">
    <property type="entry name" value="GDHRDH"/>
</dbReference>
<evidence type="ECO:0000313" key="3">
    <source>
        <dbReference type="Proteomes" id="UP001165283"/>
    </source>
</evidence>
<organism evidence="2 3">
    <name type="scientific">Pseudonocardia humida</name>
    <dbReference type="NCBI Taxonomy" id="2800819"/>
    <lineage>
        <taxon>Bacteria</taxon>
        <taxon>Bacillati</taxon>
        <taxon>Actinomycetota</taxon>
        <taxon>Actinomycetes</taxon>
        <taxon>Pseudonocardiales</taxon>
        <taxon>Pseudonocardiaceae</taxon>
        <taxon>Pseudonocardia</taxon>
    </lineage>
</organism>
<dbReference type="Proteomes" id="UP001165283">
    <property type="component" value="Unassembled WGS sequence"/>
</dbReference>
<dbReference type="EMBL" id="JAGSOV010000033">
    <property type="protein sequence ID" value="MCO1656237.1"/>
    <property type="molecule type" value="Genomic_DNA"/>
</dbReference>
<evidence type="ECO:0000313" key="2">
    <source>
        <dbReference type="EMBL" id="MCO1656237.1"/>
    </source>
</evidence>
<dbReference type="Gene3D" id="3.40.50.720">
    <property type="entry name" value="NAD(P)-binding Rossmann-like Domain"/>
    <property type="match status" value="2"/>
</dbReference>
<comment type="caution">
    <text evidence="2">The sequence shown here is derived from an EMBL/GenBank/DDBJ whole genome shotgun (WGS) entry which is preliminary data.</text>
</comment>
<dbReference type="Pfam" id="PF13561">
    <property type="entry name" value="adh_short_C2"/>
    <property type="match status" value="2"/>
</dbReference>
<reference evidence="2" key="1">
    <citation type="submission" date="2021-04" db="EMBL/GenBank/DDBJ databases">
        <title>Pseudonocardia sp. nov., isolated from sandy soil of mangrove forest.</title>
        <authorList>
            <person name="Zan Z."/>
            <person name="Huang R."/>
            <person name="Liu W."/>
        </authorList>
    </citation>
    <scope>NUCLEOTIDE SEQUENCE</scope>
    <source>
        <strain evidence="2">S2-4</strain>
    </source>
</reference>
<gene>
    <name evidence="2" type="ORF">KDL28_14345</name>
</gene>
<keyword evidence="3" id="KW-1185">Reference proteome</keyword>